<proteinExistence type="predicted"/>
<evidence type="ECO:0000256" key="1">
    <source>
        <dbReference type="SAM" id="MobiDB-lite"/>
    </source>
</evidence>
<gene>
    <name evidence="2" type="ORF">LCGC14_2253840</name>
</gene>
<feature type="compositionally biased region" description="Low complexity" evidence="1">
    <location>
        <begin position="1"/>
        <end position="16"/>
    </location>
</feature>
<feature type="region of interest" description="Disordered" evidence="1">
    <location>
        <begin position="1"/>
        <end position="29"/>
    </location>
</feature>
<comment type="caution">
    <text evidence="2">The sequence shown here is derived from an EMBL/GenBank/DDBJ whole genome shotgun (WGS) entry which is preliminary data.</text>
</comment>
<feature type="compositionally biased region" description="Pro residues" evidence="1">
    <location>
        <begin position="17"/>
        <end position="27"/>
    </location>
</feature>
<name>A0A0F9FWP5_9ZZZZ</name>
<protein>
    <submittedName>
        <fullName evidence="2">Uncharacterized protein</fullName>
    </submittedName>
</protein>
<reference evidence="2" key="1">
    <citation type="journal article" date="2015" name="Nature">
        <title>Complex archaea that bridge the gap between prokaryotes and eukaryotes.</title>
        <authorList>
            <person name="Spang A."/>
            <person name="Saw J.H."/>
            <person name="Jorgensen S.L."/>
            <person name="Zaremba-Niedzwiedzka K."/>
            <person name="Martijn J."/>
            <person name="Lind A.E."/>
            <person name="van Eijk R."/>
            <person name="Schleper C."/>
            <person name="Guy L."/>
            <person name="Ettema T.J."/>
        </authorList>
    </citation>
    <scope>NUCLEOTIDE SEQUENCE</scope>
</reference>
<dbReference type="EMBL" id="LAZR01030785">
    <property type="protein sequence ID" value="KKL55597.1"/>
    <property type="molecule type" value="Genomic_DNA"/>
</dbReference>
<sequence length="76" mass="7379">MCIGPLAPKALTQTAAPAPPPAPPKPVAVPQNIVQPTAAADRTKARGRTTLSGGVGANRTILSGSLVSLPGSGGTV</sequence>
<organism evidence="2">
    <name type="scientific">marine sediment metagenome</name>
    <dbReference type="NCBI Taxonomy" id="412755"/>
    <lineage>
        <taxon>unclassified sequences</taxon>
        <taxon>metagenomes</taxon>
        <taxon>ecological metagenomes</taxon>
    </lineage>
</organism>
<evidence type="ECO:0000313" key="2">
    <source>
        <dbReference type="EMBL" id="KKL55597.1"/>
    </source>
</evidence>
<accession>A0A0F9FWP5</accession>
<feature type="region of interest" description="Disordered" evidence="1">
    <location>
        <begin position="37"/>
        <end position="56"/>
    </location>
</feature>
<dbReference type="AlphaFoldDB" id="A0A0F9FWP5"/>